<proteinExistence type="predicted"/>
<reference evidence="1" key="1">
    <citation type="submission" date="2018-05" db="EMBL/GenBank/DDBJ databases">
        <authorList>
            <person name="Lanie J.A."/>
            <person name="Ng W.-L."/>
            <person name="Kazmierczak K.M."/>
            <person name="Andrzejewski T.M."/>
            <person name="Davidsen T.M."/>
            <person name="Wayne K.J."/>
            <person name="Tettelin H."/>
            <person name="Glass J.I."/>
            <person name="Rusch D."/>
            <person name="Podicherti R."/>
            <person name="Tsui H.-C.T."/>
            <person name="Winkler M.E."/>
        </authorList>
    </citation>
    <scope>NUCLEOTIDE SEQUENCE</scope>
</reference>
<dbReference type="AlphaFoldDB" id="A0A382M355"/>
<accession>A0A382M355</accession>
<evidence type="ECO:0000313" key="1">
    <source>
        <dbReference type="EMBL" id="SVC43313.1"/>
    </source>
</evidence>
<name>A0A382M355_9ZZZZ</name>
<organism evidence="1">
    <name type="scientific">marine metagenome</name>
    <dbReference type="NCBI Taxonomy" id="408172"/>
    <lineage>
        <taxon>unclassified sequences</taxon>
        <taxon>metagenomes</taxon>
        <taxon>ecological metagenomes</taxon>
    </lineage>
</organism>
<gene>
    <name evidence="1" type="ORF">METZ01_LOCUS296167</name>
</gene>
<sequence length="139" mass="14938">MANVMNPTVAPAPLFPEVAGNIFERTMGPDIPGQRGSLRFEEGVATDTDVPNDFAIGSYVDPSSVPGRPNHNNPAMFYKPAEVTMQERAHVGSASWIEAPSVLGEFVQGVVAGDGMPKFERSFNSGAHMNRPNATRVHD</sequence>
<protein>
    <submittedName>
        <fullName evidence="1">Uncharacterized protein</fullName>
    </submittedName>
</protein>
<dbReference type="EMBL" id="UINC01090941">
    <property type="protein sequence ID" value="SVC43313.1"/>
    <property type="molecule type" value="Genomic_DNA"/>
</dbReference>